<accession>A0A9N7G3Q9</accession>
<keyword evidence="1" id="KW-0614">Plasmid</keyword>
<dbReference type="AlphaFoldDB" id="A0A9N7G3Q9"/>
<name>A0A9N7G3Q9_BORBG</name>
<reference evidence="1" key="1">
    <citation type="journal article" date="2011" name="J. Bacteriol.">
        <title>Whole-genome sequences of thirteen isolates of Borrelia burgdorferi.</title>
        <authorList>
            <person name="Schutzer S.E."/>
            <person name="Fraser-Liggett C.M."/>
            <person name="Casjens S.R."/>
            <person name="Qiu W.G."/>
            <person name="Dunn J.J."/>
            <person name="Mongodin E.F."/>
            <person name="Luft B.J."/>
        </authorList>
    </citation>
    <scope>NUCLEOTIDE SEQUENCE [LARGE SCALE GENOMIC DNA]</scope>
    <source>
        <strain evidence="1">297</strain>
    </source>
</reference>
<dbReference type="RefSeq" id="WP_014540429.1">
    <property type="nucleotide sequence ID" value="NC_018988.1"/>
</dbReference>
<dbReference type="EMBL" id="CP002265">
    <property type="protein sequence ID" value="ADQ44741.1"/>
    <property type="molecule type" value="Genomic_DNA"/>
</dbReference>
<organism evidence="1">
    <name type="scientific">Borreliella burgdorferi 297</name>
    <dbReference type="NCBI Taxonomy" id="521009"/>
    <lineage>
        <taxon>Bacteria</taxon>
        <taxon>Pseudomonadati</taxon>
        <taxon>Spirochaetota</taxon>
        <taxon>Spirochaetia</taxon>
        <taxon>Spirochaetales</taxon>
        <taxon>Borreliaceae</taxon>
        <taxon>Borreliella</taxon>
    </lineage>
</organism>
<protein>
    <submittedName>
        <fullName evidence="1">Uncharacterized protein</fullName>
    </submittedName>
</protein>
<sequence length="77" mass="9157">MLIKLCKKKYGKCSFKQYNCQLKEREHTTKTMQSKIQKLYSDFINLHKSQFENPNKDNKNTLMQIANQTKETVSILI</sequence>
<evidence type="ECO:0000313" key="1">
    <source>
        <dbReference type="EMBL" id="ADQ44741.1"/>
    </source>
</evidence>
<geneLocation type="plasmid" evidence="1">
    <name>297_lp28-1</name>
</geneLocation>
<proteinExistence type="predicted"/>
<gene>
    <name evidence="1" type="ORF">Bbu297_F23</name>
</gene>